<protein>
    <recommendedName>
        <fullName evidence="5">Succinylglutamate desuccinylase/Aspartoacylase catalytic domain-containing protein</fullName>
    </recommendedName>
</protein>
<organism evidence="6 7">
    <name type="scientific">Thecamonas trahens ATCC 50062</name>
    <dbReference type="NCBI Taxonomy" id="461836"/>
    <lineage>
        <taxon>Eukaryota</taxon>
        <taxon>Apusozoa</taxon>
        <taxon>Apusomonadida</taxon>
        <taxon>Apusomonadidae</taxon>
        <taxon>Thecamonas</taxon>
    </lineage>
</organism>
<evidence type="ECO:0000256" key="1">
    <source>
        <dbReference type="ARBA" id="ARBA00001947"/>
    </source>
</evidence>
<dbReference type="SUPFAM" id="SSF53187">
    <property type="entry name" value="Zn-dependent exopeptidases"/>
    <property type="match status" value="1"/>
</dbReference>
<keyword evidence="4" id="KW-0862">Zinc</keyword>
<dbReference type="GO" id="GO:0016788">
    <property type="term" value="F:hydrolase activity, acting on ester bonds"/>
    <property type="evidence" value="ECO:0007669"/>
    <property type="project" value="InterPro"/>
</dbReference>
<dbReference type="PANTHER" id="PTHR37326:SF1">
    <property type="entry name" value="BLL3975 PROTEIN"/>
    <property type="match status" value="1"/>
</dbReference>
<evidence type="ECO:0000256" key="2">
    <source>
        <dbReference type="ARBA" id="ARBA00022723"/>
    </source>
</evidence>
<proteinExistence type="predicted"/>
<evidence type="ECO:0000313" key="7">
    <source>
        <dbReference type="Proteomes" id="UP000054408"/>
    </source>
</evidence>
<dbReference type="GeneID" id="25570313"/>
<dbReference type="InterPro" id="IPR053138">
    <property type="entry name" value="N-alpha-Ac-DABA_deacetylase"/>
</dbReference>
<evidence type="ECO:0000256" key="3">
    <source>
        <dbReference type="ARBA" id="ARBA00022801"/>
    </source>
</evidence>
<dbReference type="GO" id="GO:0046872">
    <property type="term" value="F:metal ion binding"/>
    <property type="evidence" value="ECO:0007669"/>
    <property type="project" value="UniProtKB-KW"/>
</dbReference>
<comment type="cofactor">
    <cofactor evidence="1">
        <name>Zn(2+)</name>
        <dbReference type="ChEBI" id="CHEBI:29105"/>
    </cofactor>
</comment>
<dbReference type="InterPro" id="IPR011004">
    <property type="entry name" value="Trimer_LpxA-like_sf"/>
</dbReference>
<dbReference type="Gene3D" id="3.40.630.10">
    <property type="entry name" value="Zn peptidases"/>
    <property type="match status" value="1"/>
</dbReference>
<gene>
    <name evidence="6" type="ORF">AMSG_12399</name>
</gene>
<dbReference type="Proteomes" id="UP000054408">
    <property type="component" value="Unassembled WGS sequence"/>
</dbReference>
<dbReference type="EMBL" id="GL349498">
    <property type="protein sequence ID" value="KNC55283.1"/>
    <property type="molecule type" value="Genomic_DNA"/>
</dbReference>
<keyword evidence="2" id="KW-0479">Metal-binding</keyword>
<dbReference type="SUPFAM" id="SSF51161">
    <property type="entry name" value="Trimeric LpxA-like enzymes"/>
    <property type="match status" value="1"/>
</dbReference>
<dbReference type="Pfam" id="PF24827">
    <property type="entry name" value="AstE_AspA_cat"/>
    <property type="match status" value="1"/>
</dbReference>
<dbReference type="InterPro" id="IPR047324">
    <property type="entry name" value="LbH_gamma_CA-like"/>
</dbReference>
<dbReference type="Gene3D" id="2.160.10.10">
    <property type="entry name" value="Hexapeptide repeat proteins"/>
    <property type="match status" value="1"/>
</dbReference>
<reference evidence="6 7" key="1">
    <citation type="submission" date="2010-05" db="EMBL/GenBank/DDBJ databases">
        <title>The Genome Sequence of Thecamonas trahens ATCC 50062.</title>
        <authorList>
            <consortium name="The Broad Institute Genome Sequencing Platform"/>
            <person name="Russ C."/>
            <person name="Cuomo C."/>
            <person name="Shea T."/>
            <person name="Young S.K."/>
            <person name="Zeng Q."/>
            <person name="Koehrsen M."/>
            <person name="Haas B."/>
            <person name="Borodovsky M."/>
            <person name="Guigo R."/>
            <person name="Alvarado L."/>
            <person name="Berlin A."/>
            <person name="Bochicchio J."/>
            <person name="Borenstein D."/>
            <person name="Chapman S."/>
            <person name="Chen Z."/>
            <person name="Freedman E."/>
            <person name="Gellesch M."/>
            <person name="Goldberg J."/>
            <person name="Griggs A."/>
            <person name="Gujja S."/>
            <person name="Heilman E."/>
            <person name="Heiman D."/>
            <person name="Hepburn T."/>
            <person name="Howarth C."/>
            <person name="Jen D."/>
            <person name="Larson L."/>
            <person name="Mehta T."/>
            <person name="Park D."/>
            <person name="Pearson M."/>
            <person name="Roberts A."/>
            <person name="Saif S."/>
            <person name="Shenoy N."/>
            <person name="Sisk P."/>
            <person name="Stolte C."/>
            <person name="Sykes S."/>
            <person name="Thomson T."/>
            <person name="Walk T."/>
            <person name="White J."/>
            <person name="Yandava C."/>
            <person name="Burger G."/>
            <person name="Gray M.W."/>
            <person name="Holland P.W.H."/>
            <person name="King N."/>
            <person name="Lang F.B.F."/>
            <person name="Roger A.J."/>
            <person name="Ruiz-Trillo I."/>
            <person name="Lander E."/>
            <person name="Nusbaum C."/>
        </authorList>
    </citation>
    <scope>NUCLEOTIDE SEQUENCE [LARGE SCALE GENOMIC DNA]</scope>
    <source>
        <strain evidence="6 7">ATCC 50062</strain>
    </source>
</reference>
<dbReference type="RefSeq" id="XP_013753132.1">
    <property type="nucleotide sequence ID" value="XM_013897678.1"/>
</dbReference>
<dbReference type="CDD" id="cd06251">
    <property type="entry name" value="M14_ASTE_ASPA-like"/>
    <property type="match status" value="1"/>
</dbReference>
<dbReference type="CDD" id="cd04645">
    <property type="entry name" value="LbH_gamma_CA_like"/>
    <property type="match status" value="1"/>
</dbReference>
<keyword evidence="7" id="KW-1185">Reference proteome</keyword>
<dbReference type="eggNOG" id="ENOG502QUCF">
    <property type="taxonomic scope" value="Eukaryota"/>
</dbReference>
<feature type="domain" description="Succinylglutamate desuccinylase/Aspartoacylase catalytic" evidence="5">
    <location>
        <begin position="548"/>
        <end position="727"/>
    </location>
</feature>
<dbReference type="InterPro" id="IPR055438">
    <property type="entry name" value="AstE_AspA_cat"/>
</dbReference>
<dbReference type="OrthoDB" id="5588846at2759"/>
<dbReference type="AlphaFoldDB" id="A0A0L0DUU4"/>
<dbReference type="PANTHER" id="PTHR37326">
    <property type="entry name" value="BLL3975 PROTEIN"/>
    <property type="match status" value="1"/>
</dbReference>
<sequence length="832" mass="88009">MLSLTRVTLATHTARLSSTLVATTSKGGNTLKFFDTENKHMQQVELDEVAPAVAEGSFVAPNATLAGKVAVYDGASVWYNAAIEADAHPAVLGFKSALLDGAVLQSTADTPASVGHFATIGANAVVSGASVGDSVVVGSSASIGEGAVVGSGAVIQDGAAVAPGTHVPAGEVWGGSPAQFVRKASEGDAINAAGLYEANAAKAQAHASEFVFSTEMSLLSPQSSENTGVVGLHSKPTEELALDAPFRPVRFSKVYHSLQHKPWADHYVPYTDMVRKLAALVSVEAATLSEAGASDPPLPLNLIERVALPDEHPAGADLEEVMPELDDVDIDPETKSFRRWIADLEASRKAVASFIEGNLDDLRAFIARRKLLLERIEAGTEPAVDDDSAHDALVDELAGDNTVGDTAARLHEFIDLNAEALTRLCRSYEALVGTPHEVVHAIEVMQADTNTAISALVVTDHTIRVKLLEALVAAPSRQSSPEPASTPASSSVPTGLAWRAVDAVVVDELDLDSLALGKTHKIWVRIIDTAVGIPLKVPVLVARGKLPGKILGLTAALHGNEVNGIPVIQSVFSLLNPAKLCGTVVGVLVANVVGYEESTRGMGLRGKDLNRCFPGRPDGDCEAQYVYWLFQKIIAKFEVLIDLHTASQGRENSLYVRASMNNDEVAAIAQLQKSQIIVHNTSPDGSLRAAAMAEGIPAITVEIGDCSVLQPRFVSHARRGIFNILSYYSIIAAPIVSYGDRDTVVCGKSSWIYTPVGGMLRIYPRLTQWVEEGEEIAVIRSVFGAIVHRVPAPCRGIIIGRATNPVARAGDRIVHIGTVVSSFAAESHDGHE</sequence>
<evidence type="ECO:0000256" key="4">
    <source>
        <dbReference type="ARBA" id="ARBA00022833"/>
    </source>
</evidence>
<keyword evidence="3" id="KW-0378">Hydrolase</keyword>
<evidence type="ECO:0000313" key="6">
    <source>
        <dbReference type="EMBL" id="KNC55283.1"/>
    </source>
</evidence>
<name>A0A0L0DUU4_THETB</name>
<accession>A0A0L0DUU4</accession>
<evidence type="ECO:0000259" key="5">
    <source>
        <dbReference type="Pfam" id="PF24827"/>
    </source>
</evidence>